<dbReference type="eggNOG" id="COG1430">
    <property type="taxonomic scope" value="Bacteria"/>
</dbReference>
<protein>
    <recommendedName>
        <fullName evidence="5">DUF192 domain-containing protein</fullName>
    </recommendedName>
</protein>
<dbReference type="InterPro" id="IPR003795">
    <property type="entry name" value="DUF192"/>
</dbReference>
<evidence type="ECO:0000256" key="2">
    <source>
        <dbReference type="SAM" id="Phobius"/>
    </source>
</evidence>
<dbReference type="EMBL" id="CAUM01000101">
    <property type="protein sequence ID" value="CCV06638.1"/>
    <property type="molecule type" value="Genomic_DNA"/>
</dbReference>
<keyword evidence="2" id="KW-1133">Transmembrane helix</keyword>
<keyword evidence="2" id="KW-0812">Transmembrane</keyword>
<dbReference type="AlphaFoldDB" id="M5ERC3"/>
<dbReference type="InterPro" id="IPR038695">
    <property type="entry name" value="Saro_0823-like_sf"/>
</dbReference>
<proteinExistence type="predicted"/>
<dbReference type="STRING" id="1297569.MESS2_350010"/>
<evidence type="ECO:0008006" key="5">
    <source>
        <dbReference type="Google" id="ProtNLM"/>
    </source>
</evidence>
<feature type="transmembrane region" description="Helical" evidence="2">
    <location>
        <begin position="6"/>
        <end position="27"/>
    </location>
</feature>
<sequence length="187" mass="20052">MAHRNWLTASALCAAIAVIVATGVFFYSQQPTSADGRAMILPVDPQPLIAVTKGGERSFSIEVADTSAEREAGLMFREQMADDHGMLFVFEAPREVNFWMRNTPLPLDLIFVGQDGKIRSIKRGEPESEAIVSSGLPVRFVLELKAGTAAREGIEYGDLLRHPAIGTAPGSGMRPADKGDAPNVGGN</sequence>
<dbReference type="Proteomes" id="UP000012062">
    <property type="component" value="Unassembled WGS sequence"/>
</dbReference>
<gene>
    <name evidence="3" type="ORF">MESS2_350010</name>
</gene>
<evidence type="ECO:0000313" key="3">
    <source>
        <dbReference type="EMBL" id="CCV06638.1"/>
    </source>
</evidence>
<name>M5ERC3_9HYPH</name>
<dbReference type="RefSeq" id="WP_008875560.1">
    <property type="nucleotide sequence ID" value="NZ_CAUM01000101.1"/>
</dbReference>
<organism evidence="3 4">
    <name type="scientific">Mesorhizobium metallidurans STM 2683</name>
    <dbReference type="NCBI Taxonomy" id="1297569"/>
    <lineage>
        <taxon>Bacteria</taxon>
        <taxon>Pseudomonadati</taxon>
        <taxon>Pseudomonadota</taxon>
        <taxon>Alphaproteobacteria</taxon>
        <taxon>Hyphomicrobiales</taxon>
        <taxon>Phyllobacteriaceae</taxon>
        <taxon>Mesorhizobium</taxon>
    </lineage>
</organism>
<dbReference type="Gene3D" id="2.60.120.1140">
    <property type="entry name" value="Protein of unknown function DUF192"/>
    <property type="match status" value="1"/>
</dbReference>
<dbReference type="Pfam" id="PF02643">
    <property type="entry name" value="DUF192"/>
    <property type="match status" value="1"/>
</dbReference>
<keyword evidence="2" id="KW-0472">Membrane</keyword>
<accession>M5ERC3</accession>
<reference evidence="3 4" key="1">
    <citation type="submission" date="2013-02" db="EMBL/GenBank/DDBJ databases">
        <authorList>
            <person name="Genoscope - CEA"/>
        </authorList>
    </citation>
    <scope>NUCLEOTIDE SEQUENCE [LARGE SCALE GENOMIC DNA]</scope>
    <source>
        <strain evidence="3 4">STM 2683</strain>
    </source>
</reference>
<dbReference type="PANTHER" id="PTHR37953">
    <property type="entry name" value="UPF0127 PROTEIN MJ1496"/>
    <property type="match status" value="1"/>
</dbReference>
<dbReference type="PANTHER" id="PTHR37953:SF1">
    <property type="entry name" value="UPF0127 PROTEIN MJ1496"/>
    <property type="match status" value="1"/>
</dbReference>
<comment type="caution">
    <text evidence="3">The sequence shown here is derived from an EMBL/GenBank/DDBJ whole genome shotgun (WGS) entry which is preliminary data.</text>
</comment>
<dbReference type="OrthoDB" id="9808290at2"/>
<evidence type="ECO:0000256" key="1">
    <source>
        <dbReference type="SAM" id="MobiDB-lite"/>
    </source>
</evidence>
<feature type="region of interest" description="Disordered" evidence="1">
    <location>
        <begin position="166"/>
        <end position="187"/>
    </location>
</feature>
<keyword evidence="4" id="KW-1185">Reference proteome</keyword>
<evidence type="ECO:0000313" key="4">
    <source>
        <dbReference type="Proteomes" id="UP000012062"/>
    </source>
</evidence>